<dbReference type="PANTHER" id="PTHR43401:SF2">
    <property type="entry name" value="L-THREONINE 3-DEHYDROGENASE"/>
    <property type="match status" value="1"/>
</dbReference>
<dbReference type="Proteomes" id="UP001179280">
    <property type="component" value="Unassembled WGS sequence"/>
</dbReference>
<feature type="domain" description="Enoyl reductase (ER)" evidence="5">
    <location>
        <begin position="10"/>
        <end position="339"/>
    </location>
</feature>
<keyword evidence="2 4" id="KW-0862">Zinc</keyword>
<dbReference type="PROSITE" id="PS00059">
    <property type="entry name" value="ADH_ZINC"/>
    <property type="match status" value="1"/>
</dbReference>
<keyword evidence="3 6" id="KW-0560">Oxidoreductase</keyword>
<comment type="cofactor">
    <cofactor evidence="4">
        <name>Zn(2+)</name>
        <dbReference type="ChEBI" id="CHEBI:29105"/>
    </cofactor>
</comment>
<protein>
    <submittedName>
        <fullName evidence="6">L-iditol 2-dehydrogenase</fullName>
        <ecNumber evidence="6">1.1.1.14</ecNumber>
    </submittedName>
</protein>
<evidence type="ECO:0000256" key="4">
    <source>
        <dbReference type="RuleBase" id="RU361277"/>
    </source>
</evidence>
<dbReference type="Gene3D" id="3.90.180.10">
    <property type="entry name" value="Medium-chain alcohol dehydrogenases, catalytic domain"/>
    <property type="match status" value="1"/>
</dbReference>
<reference evidence="6" key="1">
    <citation type="submission" date="2021-01" db="EMBL/GenBank/DDBJ databases">
        <title>Genomic Encyclopedia of Type Strains, Phase IV (KMG-IV): sequencing the most valuable type-strain genomes for metagenomic binning, comparative biology and taxonomic classification.</title>
        <authorList>
            <person name="Goeker M."/>
        </authorList>
    </citation>
    <scope>NUCLEOTIDE SEQUENCE</scope>
    <source>
        <strain evidence="6">DSM 21943</strain>
    </source>
</reference>
<dbReference type="InterPro" id="IPR013154">
    <property type="entry name" value="ADH-like_N"/>
</dbReference>
<dbReference type="SUPFAM" id="SSF51735">
    <property type="entry name" value="NAD(P)-binding Rossmann-fold domains"/>
    <property type="match status" value="1"/>
</dbReference>
<dbReference type="InterPro" id="IPR011032">
    <property type="entry name" value="GroES-like_sf"/>
</dbReference>
<dbReference type="PANTHER" id="PTHR43401">
    <property type="entry name" value="L-THREONINE 3-DEHYDROGENASE"/>
    <property type="match status" value="1"/>
</dbReference>
<dbReference type="InterPro" id="IPR013149">
    <property type="entry name" value="ADH-like_C"/>
</dbReference>
<dbReference type="SMART" id="SM00829">
    <property type="entry name" value="PKS_ER"/>
    <property type="match status" value="1"/>
</dbReference>
<evidence type="ECO:0000256" key="3">
    <source>
        <dbReference type="ARBA" id="ARBA00023002"/>
    </source>
</evidence>
<dbReference type="EMBL" id="JAFBCV010000001">
    <property type="protein sequence ID" value="MBM7837151.1"/>
    <property type="molecule type" value="Genomic_DNA"/>
</dbReference>
<evidence type="ECO:0000256" key="2">
    <source>
        <dbReference type="ARBA" id="ARBA00022833"/>
    </source>
</evidence>
<sequence length="345" mass="37449">MKALVKTAHGFGNLEIQQKPEPVPAANQVKIKVRYAGVCGSDIHTYEGHYKVGVPVTLGHEFAGDVVEVGPDVRTVKVGDRVTSETTFYVCGECQYCQSKDYNLCNHRKGLGTQQDGGFTNYLIAREESVHVLPEHVDYRSAAMTEPLACTHHAVDKTTVNKGDLAIVIGPGPIGLLTAQVAKSRGATVLITGLTNDQVRLDKAKELGIDYVVNSQVEDLKQIVSELTDGYGADIVYECSGAVPAAKQALDLLKKKGQYSQVGLFATADIPFDLEKIIQKEIRVVGSRSQKPADWEPSLALMNEGKVNAQALVTHEFDVTEWEKAYQAIKSGEAIKVLLTPVAEN</sequence>
<accession>A0ABS2SPR0</accession>
<name>A0ABS2SPR0_9BACI</name>
<dbReference type="RefSeq" id="WP_204464016.1">
    <property type="nucleotide sequence ID" value="NZ_JAFBCV010000001.1"/>
</dbReference>
<organism evidence="6 7">
    <name type="scientific">Shouchella xiaoxiensis</name>
    <dbReference type="NCBI Taxonomy" id="766895"/>
    <lineage>
        <taxon>Bacteria</taxon>
        <taxon>Bacillati</taxon>
        <taxon>Bacillota</taxon>
        <taxon>Bacilli</taxon>
        <taxon>Bacillales</taxon>
        <taxon>Bacillaceae</taxon>
        <taxon>Shouchella</taxon>
    </lineage>
</organism>
<dbReference type="InterPro" id="IPR050129">
    <property type="entry name" value="Zn_alcohol_dh"/>
</dbReference>
<proteinExistence type="inferred from homology"/>
<dbReference type="CDD" id="cd08258">
    <property type="entry name" value="Zn_ADH4"/>
    <property type="match status" value="1"/>
</dbReference>
<dbReference type="GO" id="GO:0003939">
    <property type="term" value="F:L-iditol 2-dehydrogenase (NAD+) activity"/>
    <property type="evidence" value="ECO:0007669"/>
    <property type="project" value="UniProtKB-EC"/>
</dbReference>
<keyword evidence="7" id="KW-1185">Reference proteome</keyword>
<dbReference type="InterPro" id="IPR020843">
    <property type="entry name" value="ER"/>
</dbReference>
<keyword evidence="1 4" id="KW-0479">Metal-binding</keyword>
<gene>
    <name evidence="6" type="ORF">JOC54_000382</name>
</gene>
<dbReference type="Gene3D" id="3.40.50.720">
    <property type="entry name" value="NAD(P)-binding Rossmann-like Domain"/>
    <property type="match status" value="1"/>
</dbReference>
<dbReference type="SUPFAM" id="SSF50129">
    <property type="entry name" value="GroES-like"/>
    <property type="match status" value="1"/>
</dbReference>
<dbReference type="InterPro" id="IPR036291">
    <property type="entry name" value="NAD(P)-bd_dom_sf"/>
</dbReference>
<dbReference type="Pfam" id="PF08240">
    <property type="entry name" value="ADH_N"/>
    <property type="match status" value="1"/>
</dbReference>
<evidence type="ECO:0000313" key="6">
    <source>
        <dbReference type="EMBL" id="MBM7837151.1"/>
    </source>
</evidence>
<dbReference type="EC" id="1.1.1.14" evidence="6"/>
<comment type="caution">
    <text evidence="6">The sequence shown here is derived from an EMBL/GenBank/DDBJ whole genome shotgun (WGS) entry which is preliminary data.</text>
</comment>
<dbReference type="InterPro" id="IPR002328">
    <property type="entry name" value="ADH_Zn_CS"/>
</dbReference>
<evidence type="ECO:0000256" key="1">
    <source>
        <dbReference type="ARBA" id="ARBA00022723"/>
    </source>
</evidence>
<comment type="similarity">
    <text evidence="4">Belongs to the zinc-containing alcohol dehydrogenase family.</text>
</comment>
<evidence type="ECO:0000313" key="7">
    <source>
        <dbReference type="Proteomes" id="UP001179280"/>
    </source>
</evidence>
<evidence type="ECO:0000259" key="5">
    <source>
        <dbReference type="SMART" id="SM00829"/>
    </source>
</evidence>
<dbReference type="Pfam" id="PF00107">
    <property type="entry name" value="ADH_zinc_N"/>
    <property type="match status" value="1"/>
</dbReference>